<dbReference type="Proteomes" id="UP000294360">
    <property type="component" value="Chromosome"/>
</dbReference>
<proteinExistence type="predicted"/>
<gene>
    <name evidence="1" type="ORF">MTUNDRAET4_0702</name>
</gene>
<protein>
    <submittedName>
        <fullName evidence="1">Uncharacterized protein</fullName>
    </submittedName>
</protein>
<accession>A0A4U8YZU0</accession>
<evidence type="ECO:0000313" key="2">
    <source>
        <dbReference type="Proteomes" id="UP000294360"/>
    </source>
</evidence>
<dbReference type="AlphaFoldDB" id="A0A4U8YZU0"/>
<reference evidence="1 2" key="1">
    <citation type="submission" date="2019-03" db="EMBL/GenBank/DDBJ databases">
        <authorList>
            <person name="Kox A.R. M."/>
        </authorList>
    </citation>
    <scope>NUCLEOTIDE SEQUENCE [LARGE SCALE GENOMIC DNA]</scope>
    <source>
        <strain evidence="1">MTUNDRAET4 annotated genome</strain>
    </source>
</reference>
<dbReference type="KEGG" id="mtun:MTUNDRAET4_0702"/>
<evidence type="ECO:0000313" key="1">
    <source>
        <dbReference type="EMBL" id="VFU07595.1"/>
    </source>
</evidence>
<name>A0A4U8YZU0_METTU</name>
<organism evidence="1 2">
    <name type="scientific">Methylocella tundrae</name>
    <dbReference type="NCBI Taxonomy" id="227605"/>
    <lineage>
        <taxon>Bacteria</taxon>
        <taxon>Pseudomonadati</taxon>
        <taxon>Pseudomonadota</taxon>
        <taxon>Alphaproteobacteria</taxon>
        <taxon>Hyphomicrobiales</taxon>
        <taxon>Beijerinckiaceae</taxon>
        <taxon>Methylocella</taxon>
    </lineage>
</organism>
<dbReference type="EMBL" id="LR536450">
    <property type="protein sequence ID" value="VFU07595.1"/>
    <property type="molecule type" value="Genomic_DNA"/>
</dbReference>
<sequence>MFKLFKPGQFPSRLAPTDAFTTKSIAAKSIA</sequence>